<dbReference type="RefSeq" id="WP_138697050.1">
    <property type="nucleotide sequence ID" value="NZ_VCKX01000295.1"/>
</dbReference>
<organism evidence="1 2">
    <name type="scientific">Nonomuraea zeae</name>
    <dbReference type="NCBI Taxonomy" id="1642303"/>
    <lineage>
        <taxon>Bacteria</taxon>
        <taxon>Bacillati</taxon>
        <taxon>Actinomycetota</taxon>
        <taxon>Actinomycetes</taxon>
        <taxon>Streptosporangiales</taxon>
        <taxon>Streptosporangiaceae</taxon>
        <taxon>Nonomuraea</taxon>
    </lineage>
</organism>
<comment type="caution">
    <text evidence="1">The sequence shown here is derived from an EMBL/GenBank/DDBJ whole genome shotgun (WGS) entry which is preliminary data.</text>
</comment>
<keyword evidence="2" id="KW-1185">Reference proteome</keyword>
<accession>A0A5S4FLD9</accession>
<dbReference type="Proteomes" id="UP000306628">
    <property type="component" value="Unassembled WGS sequence"/>
</dbReference>
<name>A0A5S4FLD9_9ACTN</name>
<dbReference type="EMBL" id="VCKX01000295">
    <property type="protein sequence ID" value="TMR21463.1"/>
    <property type="molecule type" value="Genomic_DNA"/>
</dbReference>
<evidence type="ECO:0000313" key="1">
    <source>
        <dbReference type="EMBL" id="TMR21463.1"/>
    </source>
</evidence>
<gene>
    <name evidence="1" type="ORF">ETD85_50810</name>
</gene>
<dbReference type="OrthoDB" id="3375894at2"/>
<reference evidence="1 2" key="1">
    <citation type="submission" date="2019-05" db="EMBL/GenBank/DDBJ databases">
        <title>Draft genome sequence of Nonomuraea zeae DSM 100528.</title>
        <authorList>
            <person name="Saricaoglu S."/>
            <person name="Isik K."/>
        </authorList>
    </citation>
    <scope>NUCLEOTIDE SEQUENCE [LARGE SCALE GENOMIC DNA]</scope>
    <source>
        <strain evidence="1 2">DSM 100528</strain>
    </source>
</reference>
<evidence type="ECO:0000313" key="2">
    <source>
        <dbReference type="Proteomes" id="UP000306628"/>
    </source>
</evidence>
<proteinExistence type="predicted"/>
<dbReference type="AlphaFoldDB" id="A0A5S4FLD9"/>
<protein>
    <submittedName>
        <fullName evidence="1">Uncharacterized protein</fullName>
    </submittedName>
</protein>
<sequence>MSLGPPMSREGAEYALRARADERDRISGDLLDLESHTTYQLLKGASLRGATARRWTAAHESLATLWSLNDAYRAVLRDAEQIRASRGKLGAEQLAELTELLSGASVVLRAAAKPVEQRSLLPQSDERLTLDQTVARMDAAFRAVTSALNDIDAVWNAVLPRLDDADGVLRRIRELERELGEGGGLAEQETELRRIRVSVLEDPLGAAVEPDLDRLARLLATSRAELDLAITVKNEYARRREELIATLDRVRAAESEARLAHGTVVVKIALPPQAQPRSRVEALAGELDALDASAGTWVIRAKRLAALEGEALKAAGQAQATAKALYGLVGRRDELRGRLGACQVMAVRKGMAEDAAVSELFERARALLWSAPCDLTRAAAAVETYQGAIHGGKR</sequence>